<name>A0ACC2P7B3_9HYME</name>
<protein>
    <submittedName>
        <fullName evidence="1">Uncharacterized protein</fullName>
    </submittedName>
</protein>
<evidence type="ECO:0000313" key="1">
    <source>
        <dbReference type="EMBL" id="KAJ8678978.1"/>
    </source>
</evidence>
<keyword evidence="2" id="KW-1185">Reference proteome</keyword>
<feature type="non-terminal residue" evidence="1">
    <location>
        <position position="285"/>
    </location>
</feature>
<dbReference type="Proteomes" id="UP001239111">
    <property type="component" value="Chromosome 2"/>
</dbReference>
<evidence type="ECO:0000313" key="2">
    <source>
        <dbReference type="Proteomes" id="UP001239111"/>
    </source>
</evidence>
<reference evidence="1" key="1">
    <citation type="submission" date="2023-04" db="EMBL/GenBank/DDBJ databases">
        <title>A chromosome-level genome assembly of the parasitoid wasp Eretmocerus hayati.</title>
        <authorList>
            <person name="Zhong Y."/>
            <person name="Liu S."/>
            <person name="Liu Y."/>
        </authorList>
    </citation>
    <scope>NUCLEOTIDE SEQUENCE</scope>
    <source>
        <strain evidence="1">ZJU_SS_LIU_2023</strain>
    </source>
</reference>
<accession>A0ACC2P7B3</accession>
<dbReference type="EMBL" id="CM056742">
    <property type="protein sequence ID" value="KAJ8678978.1"/>
    <property type="molecule type" value="Genomic_DNA"/>
</dbReference>
<gene>
    <name evidence="1" type="ORF">QAD02_014765</name>
</gene>
<sequence>MQEHVSSSQARGKCTWAGTSGRRVTLQDSPLRSLSEVERKVLCRVAVAKLQALNLGVHIRPPSESLTSGSVTAKPKRRAYLLKRKALTTGFFDSKSKDDKDKESSGGLVFGISLQQCLENDRLSRVATGEIADVGCLTRNSRHGSRTSFSSLIETSTTAAKTDEGGSCESLSSKGGALTGSDSGVLELSDSGGAPAGEWDAVPSVVKHCIKHLEATGLHTLGIFRVSPSKKRVRQLREEWDCGRETKIGSDQCPHDVAALLKEFFRDLPDPLLCRDLYQAFVHTQ</sequence>
<proteinExistence type="predicted"/>
<comment type="caution">
    <text evidence="1">The sequence shown here is derived from an EMBL/GenBank/DDBJ whole genome shotgun (WGS) entry which is preliminary data.</text>
</comment>
<organism evidence="1 2">
    <name type="scientific">Eretmocerus hayati</name>
    <dbReference type="NCBI Taxonomy" id="131215"/>
    <lineage>
        <taxon>Eukaryota</taxon>
        <taxon>Metazoa</taxon>
        <taxon>Ecdysozoa</taxon>
        <taxon>Arthropoda</taxon>
        <taxon>Hexapoda</taxon>
        <taxon>Insecta</taxon>
        <taxon>Pterygota</taxon>
        <taxon>Neoptera</taxon>
        <taxon>Endopterygota</taxon>
        <taxon>Hymenoptera</taxon>
        <taxon>Apocrita</taxon>
        <taxon>Proctotrupomorpha</taxon>
        <taxon>Chalcidoidea</taxon>
        <taxon>Aphelinidae</taxon>
        <taxon>Aphelininae</taxon>
        <taxon>Eretmocerus</taxon>
    </lineage>
</organism>